<reference evidence="4 5" key="1">
    <citation type="submission" date="2012-10" db="EMBL/GenBank/DDBJ databases">
        <authorList>
            <person name="Zafar N."/>
            <person name="Inman J."/>
            <person name="Hall N."/>
            <person name="Lorenzi H."/>
            <person name="Caler E."/>
        </authorList>
    </citation>
    <scope>NUCLEOTIDE SEQUENCE [LARGE SCALE GENOMIC DNA]</scope>
    <source>
        <strain evidence="4 5">IP1</strain>
    </source>
</reference>
<dbReference type="UniPathway" id="UPA00143"/>
<dbReference type="InterPro" id="IPR036388">
    <property type="entry name" value="WH-like_DNA-bd_sf"/>
</dbReference>
<dbReference type="GO" id="GO:0031625">
    <property type="term" value="F:ubiquitin protein ligase binding"/>
    <property type="evidence" value="ECO:0007669"/>
    <property type="project" value="InterPro"/>
</dbReference>
<dbReference type="RefSeq" id="XP_004253859.1">
    <property type="nucleotide sequence ID" value="XM_004253811.1"/>
</dbReference>
<dbReference type="SUPFAM" id="SSF46785">
    <property type="entry name" value="Winged helix' DNA-binding domain"/>
    <property type="match status" value="1"/>
</dbReference>
<comment type="pathway">
    <text evidence="1">Protein modification; protein ubiquitination.</text>
</comment>
<dbReference type="KEGG" id="eiv:EIN_495430"/>
<evidence type="ECO:0000313" key="5">
    <source>
        <dbReference type="Proteomes" id="UP000014680"/>
    </source>
</evidence>
<dbReference type="OMA" id="NKEMDYY"/>
<feature type="domain" description="Cullin family profile" evidence="3">
    <location>
        <begin position="344"/>
        <end position="507"/>
    </location>
</feature>
<dbReference type="GO" id="GO:0006511">
    <property type="term" value="P:ubiquitin-dependent protein catabolic process"/>
    <property type="evidence" value="ECO:0007669"/>
    <property type="project" value="InterPro"/>
</dbReference>
<dbReference type="SMART" id="SM00182">
    <property type="entry name" value="CULLIN"/>
    <property type="match status" value="1"/>
</dbReference>
<dbReference type="Gene3D" id="1.10.10.10">
    <property type="entry name" value="Winged helix-like DNA-binding domain superfamily/Winged helix DNA-binding domain"/>
    <property type="match status" value="1"/>
</dbReference>
<dbReference type="InterPro" id="IPR036317">
    <property type="entry name" value="Cullin_homology_sf"/>
</dbReference>
<dbReference type="InterPro" id="IPR045093">
    <property type="entry name" value="Cullin"/>
</dbReference>
<dbReference type="InterPro" id="IPR016159">
    <property type="entry name" value="Cullin_repeat-like_dom_sf"/>
</dbReference>
<dbReference type="EMBL" id="KB206864">
    <property type="protein sequence ID" value="ELP87088.1"/>
    <property type="molecule type" value="Genomic_DNA"/>
</dbReference>
<dbReference type="InterPro" id="IPR036390">
    <property type="entry name" value="WH_DNA-bd_sf"/>
</dbReference>
<protein>
    <recommendedName>
        <fullName evidence="3">Cullin family profile domain-containing protein</fullName>
    </recommendedName>
</protein>
<dbReference type="VEuPathDB" id="AmoebaDB:EIN_495430"/>
<dbReference type="InterPro" id="IPR016158">
    <property type="entry name" value="Cullin_homology"/>
</dbReference>
<dbReference type="GO" id="GO:0016567">
    <property type="term" value="P:protein ubiquitination"/>
    <property type="evidence" value="ECO:0007669"/>
    <property type="project" value="UniProtKB-UniPathway"/>
</dbReference>
<organism evidence="4 5">
    <name type="scientific">Entamoeba invadens IP1</name>
    <dbReference type="NCBI Taxonomy" id="370355"/>
    <lineage>
        <taxon>Eukaryota</taxon>
        <taxon>Amoebozoa</taxon>
        <taxon>Evosea</taxon>
        <taxon>Archamoebae</taxon>
        <taxon>Mastigamoebida</taxon>
        <taxon>Entamoebidae</taxon>
        <taxon>Entamoeba</taxon>
    </lineage>
</organism>
<dbReference type="PANTHER" id="PTHR11932">
    <property type="entry name" value="CULLIN"/>
    <property type="match status" value="1"/>
</dbReference>
<evidence type="ECO:0000256" key="2">
    <source>
        <dbReference type="PROSITE-ProRule" id="PRU00330"/>
    </source>
</evidence>
<dbReference type="SUPFAM" id="SSF75632">
    <property type="entry name" value="Cullin homology domain"/>
    <property type="match status" value="1"/>
</dbReference>
<keyword evidence="5" id="KW-1185">Reference proteome</keyword>
<dbReference type="OrthoDB" id="27419at2759"/>
<sequence length="638" mass="73505">MQLYDQIWSVLLKSLTGENPSIELILRLNSAMSTVLSTNITGRVLQLYKLLETSFTEFFKKVLEQFLKLDTKKVLPSYVRLIQKFDPFFIVMKQIFYNLNRVIPLVQEQYFKQFPTPKELFLSVFRADFYTPLKPQLEVQISKAVGRLSSLDVHVKEKAENVLNIYYKFYWVMVNVSGYKKYSSEFKEAVSTYTALVVSHFKEQKTWAHDLIQFVDNTLIDDVRERVEKSVFGAFFNESNADQHVALFVNSFKDDVKIARALIRCFTTLNLQSHLLVELKNVFEKLLQKDEKSIVNTYSTIKAFIKENYPTNDEIFQCLKSAANVLLSKGFGVKEISIEVMGNEESALAFELYELCEIKDQMHTSLLSYIGVALVNGKGVPQHFLSKLKGTSSSQFIHRTAKMLEDSKKSDDLSKEFMNTQYYKCLIFKPEVHVLVVTHHVWPISYVNVLPLDALRPAIVMFVGFYHKKFERTVLRFLHKSSVYQIQFEGSKGIYTLNHTQAVALILATEGMLTKENINLKVPQSDGVIDLLVKLGVLDVKHQIVQIDKDTNISGIKIPKKKEEDEKKEMKDNTLAIMAHVVKLLKKEKKCAKKVLITDIQATGLATETKIIQPVLDELVMKDYLEYKQNEDVYEYIA</sequence>
<dbReference type="PROSITE" id="PS50069">
    <property type="entry name" value="CULLIN_2"/>
    <property type="match status" value="1"/>
</dbReference>
<dbReference type="AlphaFoldDB" id="A0A0A1U5K8"/>
<accession>A0A0A1U5K8</accession>
<dbReference type="GeneID" id="14886085"/>
<dbReference type="Proteomes" id="UP000014680">
    <property type="component" value="Unassembled WGS sequence"/>
</dbReference>
<evidence type="ECO:0000259" key="3">
    <source>
        <dbReference type="PROSITE" id="PS50069"/>
    </source>
</evidence>
<proteinExistence type="inferred from homology"/>
<gene>
    <name evidence="4" type="ORF">EIN_495430</name>
</gene>
<name>A0A0A1U5K8_ENTIV</name>
<evidence type="ECO:0000256" key="1">
    <source>
        <dbReference type="ARBA" id="ARBA00004906"/>
    </source>
</evidence>
<dbReference type="SUPFAM" id="SSF74788">
    <property type="entry name" value="Cullin repeat-like"/>
    <property type="match status" value="1"/>
</dbReference>
<evidence type="ECO:0000313" key="4">
    <source>
        <dbReference type="EMBL" id="ELP87088.1"/>
    </source>
</evidence>
<comment type="similarity">
    <text evidence="2">Belongs to the cullin family.</text>
</comment>